<dbReference type="PANTHER" id="PTHR10434:SF11">
    <property type="entry name" value="1-ACYL-SN-GLYCEROL-3-PHOSPHATE ACYLTRANSFERASE"/>
    <property type="match status" value="1"/>
</dbReference>
<dbReference type="EC" id="2.3.1.51" evidence="5 9"/>
<dbReference type="InterPro" id="IPR002123">
    <property type="entry name" value="Plipid/glycerol_acylTrfase"/>
</dbReference>
<comment type="pathway">
    <text evidence="2">Phospholipid metabolism; CDP-diacylglycerol biosynthesis; CDP-diacylglycerol from sn-glycerol 3-phosphate: step 2/3.</text>
</comment>
<evidence type="ECO:0000313" key="11">
    <source>
        <dbReference type="EMBL" id="VHO04321.1"/>
    </source>
</evidence>
<keyword evidence="9" id="KW-1208">Phospholipid metabolism</keyword>
<keyword evidence="9" id="KW-0594">Phospholipid biosynthesis</keyword>
<comment type="similarity">
    <text evidence="4 9">Belongs to the 1-acyl-sn-glycerol-3-phosphate acyltransferase family.</text>
</comment>
<protein>
    <recommendedName>
        <fullName evidence="6 9">1-acyl-sn-glycerol-3-phosphate acyltransferase</fullName>
        <ecNumber evidence="5 9">2.3.1.51</ecNumber>
    </recommendedName>
</protein>
<comment type="domain">
    <text evidence="9">The HXXXXD motif is essential for acyltransferase activity and may constitute the binding site for the phosphate moiety of the glycerol-3-phosphate.</text>
</comment>
<evidence type="ECO:0000259" key="10">
    <source>
        <dbReference type="SMART" id="SM00563"/>
    </source>
</evidence>
<dbReference type="GO" id="GO:0005886">
    <property type="term" value="C:plasma membrane"/>
    <property type="evidence" value="ECO:0007669"/>
    <property type="project" value="TreeGrafter"/>
</dbReference>
<evidence type="ECO:0000256" key="8">
    <source>
        <dbReference type="ARBA" id="ARBA00023315"/>
    </source>
</evidence>
<feature type="domain" description="Phospholipid/glycerol acyltransferase" evidence="10">
    <location>
        <begin position="67"/>
        <end position="182"/>
    </location>
</feature>
<gene>
    <name evidence="11" type="ORF">BAL341_1829</name>
</gene>
<evidence type="ECO:0000256" key="5">
    <source>
        <dbReference type="ARBA" id="ARBA00013211"/>
    </source>
</evidence>
<evidence type="ECO:0000256" key="4">
    <source>
        <dbReference type="ARBA" id="ARBA00008655"/>
    </source>
</evidence>
<dbReference type="Pfam" id="PF01553">
    <property type="entry name" value="Acyltransferase"/>
    <property type="match status" value="1"/>
</dbReference>
<dbReference type="GO" id="GO:0006654">
    <property type="term" value="P:phosphatidic acid biosynthetic process"/>
    <property type="evidence" value="ECO:0007669"/>
    <property type="project" value="TreeGrafter"/>
</dbReference>
<accession>A0A486XRU9</accession>
<evidence type="ECO:0000256" key="6">
    <source>
        <dbReference type="ARBA" id="ARBA00016139"/>
    </source>
</evidence>
<keyword evidence="7 9" id="KW-0808">Transferase</keyword>
<comment type="pathway">
    <text evidence="3">Lipid metabolism.</text>
</comment>
<organism evidence="11">
    <name type="scientific">Rheinheimera sp. BAL341</name>
    <dbReference type="NCBI Taxonomy" id="1708203"/>
    <lineage>
        <taxon>Bacteria</taxon>
        <taxon>Pseudomonadati</taxon>
        <taxon>Pseudomonadota</taxon>
        <taxon>Gammaproteobacteria</taxon>
        <taxon>Chromatiales</taxon>
        <taxon>Chromatiaceae</taxon>
        <taxon>Rheinheimera</taxon>
    </lineage>
</organism>
<dbReference type="CDD" id="cd07989">
    <property type="entry name" value="LPLAT_AGPAT-like"/>
    <property type="match status" value="1"/>
</dbReference>
<evidence type="ECO:0000256" key="7">
    <source>
        <dbReference type="ARBA" id="ARBA00022679"/>
    </source>
</evidence>
<reference evidence="11" key="1">
    <citation type="submission" date="2019-04" db="EMBL/GenBank/DDBJ databases">
        <authorList>
            <person name="Brambilla D."/>
        </authorList>
    </citation>
    <scope>NUCLEOTIDE SEQUENCE</scope>
    <source>
        <strain evidence="11">BAL1</strain>
    </source>
</reference>
<dbReference type="SMART" id="SM00563">
    <property type="entry name" value="PlsC"/>
    <property type="match status" value="1"/>
</dbReference>
<dbReference type="InterPro" id="IPR004552">
    <property type="entry name" value="AGP_acyltrans"/>
</dbReference>
<dbReference type="AlphaFoldDB" id="A0A486XRU9"/>
<dbReference type="SUPFAM" id="SSF69593">
    <property type="entry name" value="Glycerol-3-phosphate (1)-acyltransferase"/>
    <property type="match status" value="1"/>
</dbReference>
<keyword evidence="9" id="KW-0444">Lipid biosynthesis</keyword>
<dbReference type="GO" id="GO:0003841">
    <property type="term" value="F:1-acylglycerol-3-phosphate O-acyltransferase activity"/>
    <property type="evidence" value="ECO:0007669"/>
    <property type="project" value="UniProtKB-UniRule"/>
</dbReference>
<dbReference type="UniPathway" id="UPA00557">
    <property type="reaction ID" value="UER00613"/>
</dbReference>
<comment type="catalytic activity">
    <reaction evidence="1 9">
        <text>a 1-acyl-sn-glycero-3-phosphate + an acyl-CoA = a 1,2-diacyl-sn-glycero-3-phosphate + CoA</text>
        <dbReference type="Rhea" id="RHEA:19709"/>
        <dbReference type="ChEBI" id="CHEBI:57287"/>
        <dbReference type="ChEBI" id="CHEBI:57970"/>
        <dbReference type="ChEBI" id="CHEBI:58342"/>
        <dbReference type="ChEBI" id="CHEBI:58608"/>
        <dbReference type="EC" id="2.3.1.51"/>
    </reaction>
</comment>
<name>A0A486XRU9_9GAMM</name>
<evidence type="ECO:0000256" key="1">
    <source>
        <dbReference type="ARBA" id="ARBA00001141"/>
    </source>
</evidence>
<evidence type="ECO:0000256" key="3">
    <source>
        <dbReference type="ARBA" id="ARBA00005189"/>
    </source>
</evidence>
<keyword evidence="8 9" id="KW-0012">Acyltransferase</keyword>
<dbReference type="NCBIfam" id="TIGR00530">
    <property type="entry name" value="AGP_acyltrn"/>
    <property type="match status" value="1"/>
</dbReference>
<dbReference type="EMBL" id="CAAJGR010000099">
    <property type="protein sequence ID" value="VHO04321.1"/>
    <property type="molecule type" value="Genomic_DNA"/>
</dbReference>
<sequence length="249" mass="28200">MIAVVRIILLVAFFLLSTVAGLLICIVRPFHANNVFIFSHWYGWASWIFGIKVEIRKYQGADIGQPCVYIANHQNNLDLFTISNAVERRTVTIGKKSLKFIPFFGQLYWLSGNILIDRNNKSKALNTMLAAAERIRRNNLSVWMFPEGTRSYGRGLLPFKMGAFHIAMEAAVPVVPVCMSSTHGQFKLNRWNNGKVIVQLMAPVPLPDKDQMNLRQFAEKLHQQMQAQIAELDSELGNDYTASINTAKE</sequence>
<dbReference type="GO" id="GO:0016024">
    <property type="term" value="P:CDP-diacylglycerol biosynthetic process"/>
    <property type="evidence" value="ECO:0007669"/>
    <property type="project" value="UniProtKB-UniPathway"/>
</dbReference>
<proteinExistence type="inferred from homology"/>
<evidence type="ECO:0000256" key="2">
    <source>
        <dbReference type="ARBA" id="ARBA00004728"/>
    </source>
</evidence>
<keyword evidence="9" id="KW-0443">Lipid metabolism</keyword>
<dbReference type="PANTHER" id="PTHR10434">
    <property type="entry name" value="1-ACYL-SN-GLYCEROL-3-PHOSPHATE ACYLTRANSFERASE"/>
    <property type="match status" value="1"/>
</dbReference>
<evidence type="ECO:0000256" key="9">
    <source>
        <dbReference type="RuleBase" id="RU361267"/>
    </source>
</evidence>